<dbReference type="InterPro" id="IPR000634">
    <property type="entry name" value="Ser/Thr_deHydtase_PyrdxlP-BS"/>
</dbReference>
<dbReference type="PANTHER" id="PTHR48078:SF2">
    <property type="entry name" value="CATABOLIC L-SERINE_THREONINE DEHYDRATASE"/>
    <property type="match status" value="1"/>
</dbReference>
<evidence type="ECO:0000256" key="2">
    <source>
        <dbReference type="ARBA" id="ARBA00004496"/>
    </source>
</evidence>
<sequence length="409" mass="43908">MDCPRPLSIHSPFPYPTATVKPTPPVPMASIPTPAPSPPPSTNGTTTTTAATTITTTTTTAQDTLQPWIESPLIYSAHMSRDAGCNIYLKLDNVQPSGSFKSRGIGNMMLEAFLSAQTSANTTTTTTHFLCSSGGNAGLACATTSLSLPHSRATIVVPMSTSPFMIQKLKDVGAEVVQQGSSWIEADTYLREELLAKSEPGVKNVYVPPFDHPAIWRGVSSLVDEVVRQLPTGQQMNAVVCNVGGGGLVNGVCEGIYRHFTSNEEKVPKVIALETEGADSLYQSVQKGELVTLDGITSLATSLGARRVSERTWQWFEQMKGDFVSGVVSDKQAAEACCRFLDEGRIMVELSCGATLAGVYRDGGKWLREQVGQGLTDEEWKSKNVVVIVCGGSNVSWEILQGYKKTFGF</sequence>
<organism evidence="13 14">
    <name type="scientific">Triangularia verruculosa</name>
    <dbReference type="NCBI Taxonomy" id="2587418"/>
    <lineage>
        <taxon>Eukaryota</taxon>
        <taxon>Fungi</taxon>
        <taxon>Dikarya</taxon>
        <taxon>Ascomycota</taxon>
        <taxon>Pezizomycotina</taxon>
        <taxon>Sordariomycetes</taxon>
        <taxon>Sordariomycetidae</taxon>
        <taxon>Sordariales</taxon>
        <taxon>Podosporaceae</taxon>
        <taxon>Triangularia</taxon>
    </lineage>
</organism>
<keyword evidence="7" id="KW-0963">Cytoplasm</keyword>
<keyword evidence="14" id="KW-1185">Reference proteome</keyword>
<dbReference type="Pfam" id="PF00291">
    <property type="entry name" value="PALP"/>
    <property type="match status" value="1"/>
</dbReference>
<dbReference type="AlphaFoldDB" id="A0AAN7AWC2"/>
<dbReference type="SUPFAM" id="SSF53686">
    <property type="entry name" value="Tryptophan synthase beta subunit-like PLP-dependent enzymes"/>
    <property type="match status" value="1"/>
</dbReference>
<evidence type="ECO:0000256" key="11">
    <source>
        <dbReference type="SAM" id="MobiDB-lite"/>
    </source>
</evidence>
<reference evidence="13" key="1">
    <citation type="journal article" date="2023" name="Mol. Phylogenet. Evol.">
        <title>Genome-scale phylogeny and comparative genomics of the fungal order Sordariales.</title>
        <authorList>
            <person name="Hensen N."/>
            <person name="Bonometti L."/>
            <person name="Westerberg I."/>
            <person name="Brannstrom I.O."/>
            <person name="Guillou S."/>
            <person name="Cros-Aarteil S."/>
            <person name="Calhoun S."/>
            <person name="Haridas S."/>
            <person name="Kuo A."/>
            <person name="Mondo S."/>
            <person name="Pangilinan J."/>
            <person name="Riley R."/>
            <person name="LaButti K."/>
            <person name="Andreopoulos B."/>
            <person name="Lipzen A."/>
            <person name="Chen C."/>
            <person name="Yan M."/>
            <person name="Daum C."/>
            <person name="Ng V."/>
            <person name="Clum A."/>
            <person name="Steindorff A."/>
            <person name="Ohm R.A."/>
            <person name="Martin F."/>
            <person name="Silar P."/>
            <person name="Natvig D.O."/>
            <person name="Lalanne C."/>
            <person name="Gautier V."/>
            <person name="Ament-Velasquez S.L."/>
            <person name="Kruys A."/>
            <person name="Hutchinson M.I."/>
            <person name="Powell A.J."/>
            <person name="Barry K."/>
            <person name="Miller A.N."/>
            <person name="Grigoriev I.V."/>
            <person name="Debuchy R."/>
            <person name="Gladieux P."/>
            <person name="Hiltunen Thoren M."/>
            <person name="Johannesson H."/>
        </authorList>
    </citation>
    <scope>NUCLEOTIDE SEQUENCE</scope>
    <source>
        <strain evidence="13">CBS 315.58</strain>
    </source>
</reference>
<dbReference type="GO" id="GO:0006565">
    <property type="term" value="P:L-serine catabolic process"/>
    <property type="evidence" value="ECO:0007669"/>
    <property type="project" value="TreeGrafter"/>
</dbReference>
<evidence type="ECO:0000256" key="1">
    <source>
        <dbReference type="ARBA" id="ARBA00001933"/>
    </source>
</evidence>
<evidence type="ECO:0000256" key="3">
    <source>
        <dbReference type="ARBA" id="ARBA00004742"/>
    </source>
</evidence>
<evidence type="ECO:0000259" key="12">
    <source>
        <dbReference type="Pfam" id="PF00291"/>
    </source>
</evidence>
<evidence type="ECO:0000256" key="7">
    <source>
        <dbReference type="ARBA" id="ARBA00022490"/>
    </source>
</evidence>
<dbReference type="PANTHER" id="PTHR48078">
    <property type="entry name" value="THREONINE DEHYDRATASE, MITOCHONDRIAL-RELATED"/>
    <property type="match status" value="1"/>
</dbReference>
<evidence type="ECO:0000256" key="10">
    <source>
        <dbReference type="ARBA" id="ARBA00049406"/>
    </source>
</evidence>
<dbReference type="PROSITE" id="PS00165">
    <property type="entry name" value="DEHYDRATASE_SER_THR"/>
    <property type="match status" value="1"/>
</dbReference>
<feature type="region of interest" description="Disordered" evidence="11">
    <location>
        <begin position="11"/>
        <end position="48"/>
    </location>
</feature>
<protein>
    <recommendedName>
        <fullName evidence="5">L-serine ammonia-lyase</fullName>
        <ecNumber evidence="5">4.3.1.17</ecNumber>
    </recommendedName>
</protein>
<proteinExistence type="inferred from homology"/>
<dbReference type="GO" id="GO:0006094">
    <property type="term" value="P:gluconeogenesis"/>
    <property type="evidence" value="ECO:0007669"/>
    <property type="project" value="UniProtKB-KW"/>
</dbReference>
<dbReference type="GO" id="GO:0009097">
    <property type="term" value="P:isoleucine biosynthetic process"/>
    <property type="evidence" value="ECO:0007669"/>
    <property type="project" value="TreeGrafter"/>
</dbReference>
<evidence type="ECO:0000313" key="13">
    <source>
        <dbReference type="EMBL" id="KAK4203736.1"/>
    </source>
</evidence>
<comment type="subcellular location">
    <subcellularLocation>
        <location evidence="2">Cytoplasm</location>
    </subcellularLocation>
</comment>
<gene>
    <name evidence="13" type="ORF">QBC40DRAFT_293573</name>
</gene>
<comment type="pathway">
    <text evidence="3">Carbohydrate biosynthesis; gluconeogenesis.</text>
</comment>
<dbReference type="GO" id="GO:0006567">
    <property type="term" value="P:L-threonine catabolic process"/>
    <property type="evidence" value="ECO:0007669"/>
    <property type="project" value="TreeGrafter"/>
</dbReference>
<feature type="domain" description="Tryptophan synthase beta chain-like PALP" evidence="12">
    <location>
        <begin position="70"/>
        <end position="391"/>
    </location>
</feature>
<evidence type="ECO:0000256" key="5">
    <source>
        <dbReference type="ARBA" id="ARBA00012093"/>
    </source>
</evidence>
<evidence type="ECO:0000256" key="4">
    <source>
        <dbReference type="ARBA" id="ARBA00010869"/>
    </source>
</evidence>
<comment type="catalytic activity">
    <reaction evidence="10">
        <text>L-serine = pyruvate + NH4(+)</text>
        <dbReference type="Rhea" id="RHEA:19169"/>
        <dbReference type="ChEBI" id="CHEBI:15361"/>
        <dbReference type="ChEBI" id="CHEBI:28938"/>
        <dbReference type="ChEBI" id="CHEBI:33384"/>
        <dbReference type="EC" id="4.3.1.17"/>
    </reaction>
</comment>
<keyword evidence="9" id="KW-0456">Lyase</keyword>
<dbReference type="GO" id="GO:0030170">
    <property type="term" value="F:pyridoxal phosphate binding"/>
    <property type="evidence" value="ECO:0007669"/>
    <property type="project" value="InterPro"/>
</dbReference>
<evidence type="ECO:0000256" key="6">
    <source>
        <dbReference type="ARBA" id="ARBA00022432"/>
    </source>
</evidence>
<comment type="caution">
    <text evidence="13">The sequence shown here is derived from an EMBL/GenBank/DDBJ whole genome shotgun (WGS) entry which is preliminary data.</text>
</comment>
<evidence type="ECO:0000313" key="14">
    <source>
        <dbReference type="Proteomes" id="UP001303160"/>
    </source>
</evidence>
<evidence type="ECO:0000256" key="9">
    <source>
        <dbReference type="ARBA" id="ARBA00023239"/>
    </source>
</evidence>
<comment type="similarity">
    <text evidence="4">Belongs to the serine/threonine dehydratase family.</text>
</comment>
<dbReference type="GO" id="GO:0004794">
    <property type="term" value="F:threonine deaminase activity"/>
    <property type="evidence" value="ECO:0007669"/>
    <property type="project" value="TreeGrafter"/>
</dbReference>
<dbReference type="Proteomes" id="UP001303160">
    <property type="component" value="Unassembled WGS sequence"/>
</dbReference>
<keyword evidence="8" id="KW-0663">Pyridoxal phosphate</keyword>
<dbReference type="EMBL" id="MU863887">
    <property type="protein sequence ID" value="KAK4203736.1"/>
    <property type="molecule type" value="Genomic_DNA"/>
</dbReference>
<dbReference type="InterPro" id="IPR001926">
    <property type="entry name" value="TrpB-like_PALP"/>
</dbReference>
<keyword evidence="6" id="KW-0312">Gluconeogenesis</keyword>
<dbReference type="GO" id="GO:0005737">
    <property type="term" value="C:cytoplasm"/>
    <property type="evidence" value="ECO:0007669"/>
    <property type="project" value="UniProtKB-SubCell"/>
</dbReference>
<dbReference type="FunFam" id="3.40.50.1100:FF:000040">
    <property type="entry name" value="L-serine dehydratase, putative"/>
    <property type="match status" value="1"/>
</dbReference>
<name>A0AAN7AWC2_9PEZI</name>
<reference evidence="13" key="2">
    <citation type="submission" date="2023-05" db="EMBL/GenBank/DDBJ databases">
        <authorList>
            <consortium name="Lawrence Berkeley National Laboratory"/>
            <person name="Steindorff A."/>
            <person name="Hensen N."/>
            <person name="Bonometti L."/>
            <person name="Westerberg I."/>
            <person name="Brannstrom I.O."/>
            <person name="Guillou S."/>
            <person name="Cros-Aarteil S."/>
            <person name="Calhoun S."/>
            <person name="Haridas S."/>
            <person name="Kuo A."/>
            <person name="Mondo S."/>
            <person name="Pangilinan J."/>
            <person name="Riley R."/>
            <person name="Labutti K."/>
            <person name="Andreopoulos B."/>
            <person name="Lipzen A."/>
            <person name="Chen C."/>
            <person name="Yanf M."/>
            <person name="Daum C."/>
            <person name="Ng V."/>
            <person name="Clum A."/>
            <person name="Ohm R."/>
            <person name="Martin F."/>
            <person name="Silar P."/>
            <person name="Natvig D."/>
            <person name="Lalanne C."/>
            <person name="Gautier V."/>
            <person name="Ament-Velasquez S.L."/>
            <person name="Kruys A."/>
            <person name="Hutchinson M.I."/>
            <person name="Powell A.J."/>
            <person name="Barry K."/>
            <person name="Miller A.N."/>
            <person name="Grigoriev I.V."/>
            <person name="Debuchy R."/>
            <person name="Gladieux P."/>
            <person name="Thoren M.H."/>
            <person name="Johannesson H."/>
        </authorList>
    </citation>
    <scope>NUCLEOTIDE SEQUENCE</scope>
    <source>
        <strain evidence="13">CBS 315.58</strain>
    </source>
</reference>
<comment type="cofactor">
    <cofactor evidence="1">
        <name>pyridoxal 5'-phosphate</name>
        <dbReference type="ChEBI" id="CHEBI:597326"/>
    </cofactor>
</comment>
<dbReference type="Gene3D" id="3.40.50.1100">
    <property type="match status" value="2"/>
</dbReference>
<feature type="compositionally biased region" description="Pro residues" evidence="11">
    <location>
        <begin position="22"/>
        <end position="41"/>
    </location>
</feature>
<dbReference type="InterPro" id="IPR036052">
    <property type="entry name" value="TrpB-like_PALP_sf"/>
</dbReference>
<evidence type="ECO:0000256" key="8">
    <source>
        <dbReference type="ARBA" id="ARBA00022898"/>
    </source>
</evidence>
<dbReference type="EC" id="4.3.1.17" evidence="5"/>
<dbReference type="InterPro" id="IPR050147">
    <property type="entry name" value="Ser/Thr_Dehydratase"/>
</dbReference>
<accession>A0AAN7AWC2</accession>
<dbReference type="GO" id="GO:0003941">
    <property type="term" value="F:L-serine ammonia-lyase activity"/>
    <property type="evidence" value="ECO:0007669"/>
    <property type="project" value="UniProtKB-EC"/>
</dbReference>